<proteinExistence type="predicted"/>
<dbReference type="RefSeq" id="WP_145257951.1">
    <property type="nucleotide sequence ID" value="NZ_CP036279.1"/>
</dbReference>
<organism evidence="3 4">
    <name type="scientific">Kolteria novifilia</name>
    <dbReference type="NCBI Taxonomy" id="2527975"/>
    <lineage>
        <taxon>Bacteria</taxon>
        <taxon>Pseudomonadati</taxon>
        <taxon>Planctomycetota</taxon>
        <taxon>Planctomycetia</taxon>
        <taxon>Kolteriales</taxon>
        <taxon>Kolteriaceae</taxon>
        <taxon>Kolteria</taxon>
    </lineage>
</organism>
<dbReference type="KEGG" id="knv:Pan216_22060"/>
<keyword evidence="1" id="KW-0227">DNA damage</keyword>
<dbReference type="PIRSF" id="PIRSF015034">
    <property type="entry name" value="YacH"/>
    <property type="match status" value="1"/>
</dbReference>
<dbReference type="Gene3D" id="4.10.860.10">
    <property type="entry name" value="UVR domain"/>
    <property type="match status" value="1"/>
</dbReference>
<dbReference type="Proteomes" id="UP000317093">
    <property type="component" value="Chromosome"/>
</dbReference>
<dbReference type="SUPFAM" id="SSF46600">
    <property type="entry name" value="C-terminal UvrC-binding domain of UvrB"/>
    <property type="match status" value="1"/>
</dbReference>
<dbReference type="Pfam" id="PF02151">
    <property type="entry name" value="UVR"/>
    <property type="match status" value="1"/>
</dbReference>
<dbReference type="PANTHER" id="PTHR38430:SF1">
    <property type="entry name" value="PROTEIN-ARGININE KINASE ACTIVATOR PROTEIN"/>
    <property type="match status" value="1"/>
</dbReference>
<feature type="domain" description="UVR" evidence="2">
    <location>
        <begin position="135"/>
        <end position="170"/>
    </location>
</feature>
<dbReference type="OrthoDB" id="9788704at2"/>
<accession>A0A518B2Y4</accession>
<dbReference type="InterPro" id="IPR025542">
    <property type="entry name" value="YacH"/>
</dbReference>
<keyword evidence="1" id="KW-0742">SOS response</keyword>
<evidence type="ECO:0000256" key="1">
    <source>
        <dbReference type="ARBA" id="ARBA00023236"/>
    </source>
</evidence>
<dbReference type="InterPro" id="IPR001943">
    <property type="entry name" value="UVR_dom"/>
</dbReference>
<dbReference type="GO" id="GO:1990169">
    <property type="term" value="P:stress response to copper ion"/>
    <property type="evidence" value="ECO:0007669"/>
    <property type="project" value="TreeGrafter"/>
</dbReference>
<dbReference type="GO" id="GO:0005507">
    <property type="term" value="F:copper ion binding"/>
    <property type="evidence" value="ECO:0007669"/>
    <property type="project" value="TreeGrafter"/>
</dbReference>
<evidence type="ECO:0000259" key="2">
    <source>
        <dbReference type="PROSITE" id="PS50151"/>
    </source>
</evidence>
<evidence type="ECO:0000313" key="3">
    <source>
        <dbReference type="EMBL" id="QDU61350.1"/>
    </source>
</evidence>
<evidence type="ECO:0000313" key="4">
    <source>
        <dbReference type="Proteomes" id="UP000317093"/>
    </source>
</evidence>
<protein>
    <submittedName>
        <fullName evidence="3">UvrB/uvrC motif protein</fullName>
    </submittedName>
</protein>
<dbReference type="EMBL" id="CP036279">
    <property type="protein sequence ID" value="QDU61350.1"/>
    <property type="molecule type" value="Genomic_DNA"/>
</dbReference>
<dbReference type="InterPro" id="IPR036876">
    <property type="entry name" value="UVR_dom_sf"/>
</dbReference>
<gene>
    <name evidence="3" type="ORF">Pan216_22060</name>
</gene>
<sequence>MKLKCHQCPERAVFHITEVDDGGQYSEVHLCPKCAHHYLNATPEQSVTSAALAEVPEKPKAEVSVGLPSSPLETDIECSVCGMTFAEFRSSGRLGCPHDYDAFREHLMPLMETIHGNTRHVGKVPGRLPADTRVQTELIKLRQELRQAIATEDYERAAELRDQIDRLRGDHAE</sequence>
<dbReference type="GO" id="GO:0008270">
    <property type="term" value="F:zinc ion binding"/>
    <property type="evidence" value="ECO:0007669"/>
    <property type="project" value="TreeGrafter"/>
</dbReference>
<reference evidence="3 4" key="1">
    <citation type="submission" date="2019-02" db="EMBL/GenBank/DDBJ databases">
        <title>Deep-cultivation of Planctomycetes and their phenomic and genomic characterization uncovers novel biology.</title>
        <authorList>
            <person name="Wiegand S."/>
            <person name="Jogler M."/>
            <person name="Boedeker C."/>
            <person name="Pinto D."/>
            <person name="Vollmers J."/>
            <person name="Rivas-Marin E."/>
            <person name="Kohn T."/>
            <person name="Peeters S.H."/>
            <person name="Heuer A."/>
            <person name="Rast P."/>
            <person name="Oberbeckmann S."/>
            <person name="Bunk B."/>
            <person name="Jeske O."/>
            <person name="Meyerdierks A."/>
            <person name="Storesund J.E."/>
            <person name="Kallscheuer N."/>
            <person name="Luecker S."/>
            <person name="Lage O.M."/>
            <person name="Pohl T."/>
            <person name="Merkel B.J."/>
            <person name="Hornburger P."/>
            <person name="Mueller R.-W."/>
            <person name="Bruemmer F."/>
            <person name="Labrenz M."/>
            <person name="Spormann A.M."/>
            <person name="Op den Camp H."/>
            <person name="Overmann J."/>
            <person name="Amann R."/>
            <person name="Jetten M.S.M."/>
            <person name="Mascher T."/>
            <person name="Medema M.H."/>
            <person name="Devos D.P."/>
            <person name="Kaster A.-K."/>
            <person name="Ovreas L."/>
            <person name="Rohde M."/>
            <person name="Galperin M.Y."/>
            <person name="Jogler C."/>
        </authorList>
    </citation>
    <scope>NUCLEOTIDE SEQUENCE [LARGE SCALE GENOMIC DNA]</scope>
    <source>
        <strain evidence="3 4">Pan216</strain>
    </source>
</reference>
<dbReference type="PROSITE" id="PS50151">
    <property type="entry name" value="UVR"/>
    <property type="match status" value="1"/>
</dbReference>
<name>A0A518B2Y4_9BACT</name>
<keyword evidence="4" id="KW-1185">Reference proteome</keyword>
<dbReference type="GO" id="GO:0046870">
    <property type="term" value="F:cadmium ion binding"/>
    <property type="evidence" value="ECO:0007669"/>
    <property type="project" value="TreeGrafter"/>
</dbReference>
<dbReference type="GO" id="GO:0009432">
    <property type="term" value="P:SOS response"/>
    <property type="evidence" value="ECO:0007669"/>
    <property type="project" value="UniProtKB-KW"/>
</dbReference>
<dbReference type="AlphaFoldDB" id="A0A518B2Y4"/>
<dbReference type="GO" id="GO:1990170">
    <property type="term" value="P:stress response to cadmium ion"/>
    <property type="evidence" value="ECO:0007669"/>
    <property type="project" value="TreeGrafter"/>
</dbReference>
<dbReference type="GO" id="GO:0050897">
    <property type="term" value="F:cobalt ion binding"/>
    <property type="evidence" value="ECO:0007669"/>
    <property type="project" value="TreeGrafter"/>
</dbReference>
<dbReference type="PANTHER" id="PTHR38430">
    <property type="entry name" value="PROTEIN-ARGININE KINASE ACTIVATOR PROTEIN"/>
    <property type="match status" value="1"/>
</dbReference>